<name>A0A0G4G5N5_9ALVE</name>
<dbReference type="VEuPathDB" id="CryptoDB:Cvel_20333"/>
<proteinExistence type="predicted"/>
<dbReference type="InterPro" id="IPR032675">
    <property type="entry name" value="LRR_dom_sf"/>
</dbReference>
<reference evidence="1" key="1">
    <citation type="submission" date="2014-11" db="EMBL/GenBank/DDBJ databases">
        <authorList>
            <person name="Otto D Thomas"/>
            <person name="Naeem Raeece"/>
        </authorList>
    </citation>
    <scope>NUCLEOTIDE SEQUENCE</scope>
</reference>
<dbReference type="AlphaFoldDB" id="A0A0G4G5N5"/>
<organism evidence="1">
    <name type="scientific">Chromera velia CCMP2878</name>
    <dbReference type="NCBI Taxonomy" id="1169474"/>
    <lineage>
        <taxon>Eukaryota</taxon>
        <taxon>Sar</taxon>
        <taxon>Alveolata</taxon>
        <taxon>Colpodellida</taxon>
        <taxon>Chromeraceae</taxon>
        <taxon>Chromera</taxon>
    </lineage>
</organism>
<sequence>METSTEVRTVQDVQALSDLPEAPLSLLMELLGWRERLFLLAIDRSTNTEWIAALKSIKSLVLTNQKLALAVLRLCTNATSVEISRVNSNKAIVGACAQLRGLEKLCIDMFEFGDQGETVEADDLLCLDNVGDSLKVLHLGISRFQSDHGVRRVLSRLPNLEDLRIGYVRATDQFDSEDWKLQDQQKLHDSVCKDFLSRNTVSVFPPRCAPGVQTARR</sequence>
<evidence type="ECO:0000313" key="1">
    <source>
        <dbReference type="EMBL" id="CEM23616.1"/>
    </source>
</evidence>
<dbReference type="Gene3D" id="3.80.10.10">
    <property type="entry name" value="Ribonuclease Inhibitor"/>
    <property type="match status" value="1"/>
</dbReference>
<dbReference type="SUPFAM" id="SSF52047">
    <property type="entry name" value="RNI-like"/>
    <property type="match status" value="1"/>
</dbReference>
<dbReference type="EMBL" id="CDMZ01000900">
    <property type="protein sequence ID" value="CEM23616.1"/>
    <property type="molecule type" value="Genomic_DNA"/>
</dbReference>
<accession>A0A0G4G5N5</accession>
<evidence type="ECO:0008006" key="2">
    <source>
        <dbReference type="Google" id="ProtNLM"/>
    </source>
</evidence>
<gene>
    <name evidence="1" type="ORF">Cvel_20333</name>
</gene>
<protein>
    <recommendedName>
        <fullName evidence="2">F-box domain-containing protein</fullName>
    </recommendedName>
</protein>